<dbReference type="AlphaFoldDB" id="A0A161ZS01"/>
<dbReference type="Proteomes" id="UP000077755">
    <property type="component" value="Chromosome 6"/>
</dbReference>
<proteinExistence type="predicted"/>
<dbReference type="Gramene" id="KZM90512">
    <property type="protein sequence ID" value="KZM90512"/>
    <property type="gene ID" value="DCAR_022123"/>
</dbReference>
<dbReference type="EMBL" id="LNRQ01000006">
    <property type="protein sequence ID" value="KZM90512.1"/>
    <property type="molecule type" value="Genomic_DNA"/>
</dbReference>
<protein>
    <recommendedName>
        <fullName evidence="4">F-box associated domain-containing protein</fullName>
    </recommendedName>
</protein>
<gene>
    <name evidence="1" type="ORF">DCAR_022123</name>
    <name evidence="2" type="ORF">DCAR_0624036</name>
</gene>
<evidence type="ECO:0000313" key="3">
    <source>
        <dbReference type="Proteomes" id="UP000077755"/>
    </source>
</evidence>
<sequence length="221" mass="24641">MARKKRRTKKSIKQHKAEEFGKEINQTSLIDILSESLVANVIAGLPIASICAWRLPEPGNNNYTYNGKRKEVYGLGIITKTGNDKVNMSVGMLNNCLCLFDNSHPAHFGIWSMEEYGVRESWALKCILTASIPAGICKSTIHPLAALKDDGFIIKSGSGNFYFYDQKNMNFTRFEIDNVELLAEFNYLTIHSSSFCPIDLMSTGCVLDTEVSARCSAHKSK</sequence>
<name>A0A161ZS01_DAUCS</name>
<organism evidence="1">
    <name type="scientific">Daucus carota subsp. sativus</name>
    <name type="common">Carrot</name>
    <dbReference type="NCBI Taxonomy" id="79200"/>
    <lineage>
        <taxon>Eukaryota</taxon>
        <taxon>Viridiplantae</taxon>
        <taxon>Streptophyta</taxon>
        <taxon>Embryophyta</taxon>
        <taxon>Tracheophyta</taxon>
        <taxon>Spermatophyta</taxon>
        <taxon>Magnoliopsida</taxon>
        <taxon>eudicotyledons</taxon>
        <taxon>Gunneridae</taxon>
        <taxon>Pentapetalae</taxon>
        <taxon>asterids</taxon>
        <taxon>campanulids</taxon>
        <taxon>Apiales</taxon>
        <taxon>Apiaceae</taxon>
        <taxon>Apioideae</taxon>
        <taxon>Scandiceae</taxon>
        <taxon>Daucinae</taxon>
        <taxon>Daucus</taxon>
        <taxon>Daucus sect. Daucus</taxon>
    </lineage>
</organism>
<accession>A0A161ZS01</accession>
<evidence type="ECO:0000313" key="1">
    <source>
        <dbReference type="EMBL" id="KZM90512.1"/>
    </source>
</evidence>
<dbReference type="EMBL" id="CP093348">
    <property type="protein sequence ID" value="WOH04625.1"/>
    <property type="molecule type" value="Genomic_DNA"/>
</dbReference>
<keyword evidence="3" id="KW-1185">Reference proteome</keyword>
<reference evidence="1" key="1">
    <citation type="journal article" date="2016" name="Nat. Genet.">
        <title>A high-quality carrot genome assembly provides new insights into carotenoid accumulation and asterid genome evolution.</title>
        <authorList>
            <person name="Iorizzo M."/>
            <person name="Ellison S."/>
            <person name="Senalik D."/>
            <person name="Zeng P."/>
            <person name="Satapoomin P."/>
            <person name="Huang J."/>
            <person name="Bowman M."/>
            <person name="Iovene M."/>
            <person name="Sanseverino W."/>
            <person name="Cavagnaro P."/>
            <person name="Yildiz M."/>
            <person name="Macko-Podgorni A."/>
            <person name="Moranska E."/>
            <person name="Grzebelus E."/>
            <person name="Grzebelus D."/>
            <person name="Ashrafi H."/>
            <person name="Zheng Z."/>
            <person name="Cheng S."/>
            <person name="Spooner D."/>
            <person name="Van Deynze A."/>
            <person name="Simon P."/>
        </authorList>
    </citation>
    <scope>NUCLEOTIDE SEQUENCE [LARGE SCALE GENOMIC DNA]</scope>
    <source>
        <tissue evidence="1">Leaf</tissue>
    </source>
</reference>
<evidence type="ECO:0000313" key="2">
    <source>
        <dbReference type="EMBL" id="WOH04625.1"/>
    </source>
</evidence>
<evidence type="ECO:0008006" key="4">
    <source>
        <dbReference type="Google" id="ProtNLM"/>
    </source>
</evidence>
<reference evidence="2" key="2">
    <citation type="submission" date="2022-03" db="EMBL/GenBank/DDBJ databases">
        <title>Draft title - Genomic analysis of global carrot germplasm unveils the trajectory of domestication and the origin of high carotenoid orange carrot.</title>
        <authorList>
            <person name="Iorizzo M."/>
            <person name="Ellison S."/>
            <person name="Senalik D."/>
            <person name="Macko-Podgorni A."/>
            <person name="Grzebelus D."/>
            <person name="Bostan H."/>
            <person name="Rolling W."/>
            <person name="Curaba J."/>
            <person name="Simon P."/>
        </authorList>
    </citation>
    <scope>NUCLEOTIDE SEQUENCE</scope>
    <source>
        <tissue evidence="2">Leaf</tissue>
    </source>
</reference>